<dbReference type="SUPFAM" id="SSF48576">
    <property type="entry name" value="Terpenoid synthases"/>
    <property type="match status" value="1"/>
</dbReference>
<evidence type="ECO:0000256" key="1">
    <source>
        <dbReference type="ARBA" id="ARBA00001946"/>
    </source>
</evidence>
<proteinExistence type="inferred from homology"/>
<gene>
    <name evidence="7" type="ORF">AMATHDRAFT_55557</name>
</gene>
<organism evidence="7 8">
    <name type="scientific">Amanita thiersii Skay4041</name>
    <dbReference type="NCBI Taxonomy" id="703135"/>
    <lineage>
        <taxon>Eukaryota</taxon>
        <taxon>Fungi</taxon>
        <taxon>Dikarya</taxon>
        <taxon>Basidiomycota</taxon>
        <taxon>Agaricomycotina</taxon>
        <taxon>Agaricomycetes</taxon>
        <taxon>Agaricomycetidae</taxon>
        <taxon>Agaricales</taxon>
        <taxon>Pluteineae</taxon>
        <taxon>Amanitaceae</taxon>
        <taxon>Amanita</taxon>
    </lineage>
</organism>
<comment type="similarity">
    <text evidence="2 6">Belongs to the terpene synthase family.</text>
</comment>
<keyword evidence="5 6" id="KW-0456">Lyase</keyword>
<dbReference type="GO" id="GO:0046872">
    <property type="term" value="F:metal ion binding"/>
    <property type="evidence" value="ECO:0007669"/>
    <property type="project" value="UniProtKB-KW"/>
</dbReference>
<keyword evidence="8" id="KW-1185">Reference proteome</keyword>
<evidence type="ECO:0000313" key="7">
    <source>
        <dbReference type="EMBL" id="PFH53111.1"/>
    </source>
</evidence>
<evidence type="ECO:0000313" key="8">
    <source>
        <dbReference type="Proteomes" id="UP000242287"/>
    </source>
</evidence>
<evidence type="ECO:0000256" key="6">
    <source>
        <dbReference type="RuleBase" id="RU366034"/>
    </source>
</evidence>
<keyword evidence="3 6" id="KW-0479">Metal-binding</keyword>
<evidence type="ECO:0000256" key="3">
    <source>
        <dbReference type="ARBA" id="ARBA00022723"/>
    </source>
</evidence>
<dbReference type="AlphaFoldDB" id="A0A2A9NXF4"/>
<accession>A0A2A9NXF4</accession>
<keyword evidence="4 6" id="KW-0460">Magnesium</keyword>
<dbReference type="Gene3D" id="1.10.600.10">
    <property type="entry name" value="Farnesyl Diphosphate Synthase"/>
    <property type="match status" value="1"/>
</dbReference>
<dbReference type="InterPro" id="IPR034686">
    <property type="entry name" value="Terpene_cyclase-like_2"/>
</dbReference>
<dbReference type="GO" id="GO:0008299">
    <property type="term" value="P:isoprenoid biosynthetic process"/>
    <property type="evidence" value="ECO:0007669"/>
    <property type="project" value="UniProtKB-ARBA"/>
</dbReference>
<evidence type="ECO:0000256" key="2">
    <source>
        <dbReference type="ARBA" id="ARBA00006333"/>
    </source>
</evidence>
<dbReference type="PANTHER" id="PTHR35201:SF4">
    <property type="entry name" value="BETA-PINACENE SYNTHASE-RELATED"/>
    <property type="match status" value="1"/>
</dbReference>
<dbReference type="PANTHER" id="PTHR35201">
    <property type="entry name" value="TERPENE SYNTHASE"/>
    <property type="match status" value="1"/>
</dbReference>
<dbReference type="Pfam" id="PF19086">
    <property type="entry name" value="Terpene_syn_C_2"/>
    <property type="match status" value="1"/>
</dbReference>
<dbReference type="Proteomes" id="UP000242287">
    <property type="component" value="Unassembled WGS sequence"/>
</dbReference>
<reference evidence="7 8" key="1">
    <citation type="submission" date="2014-02" db="EMBL/GenBank/DDBJ databases">
        <title>Transposable element dynamics among asymbiotic and ectomycorrhizal Amanita fungi.</title>
        <authorList>
            <consortium name="DOE Joint Genome Institute"/>
            <person name="Hess J."/>
            <person name="Skrede I."/>
            <person name="Wolfe B."/>
            <person name="LaButti K."/>
            <person name="Ohm R.A."/>
            <person name="Grigoriev I.V."/>
            <person name="Pringle A."/>
        </authorList>
    </citation>
    <scope>NUCLEOTIDE SEQUENCE [LARGE SCALE GENOMIC DNA]</scope>
    <source>
        <strain evidence="7 8">SKay4041</strain>
    </source>
</reference>
<protein>
    <recommendedName>
        <fullName evidence="6">Terpene synthase</fullName>
        <ecNumber evidence="6">4.2.3.-</ecNumber>
    </recommendedName>
</protein>
<name>A0A2A9NXF4_9AGAR</name>
<sequence>MSPISRRFVLPDLKSQCPFKGSTNPYYVDASAESRAWINSFDVFTDRKRAFFVQGHNELLVSHTYSYAGYEQFRTACDFVNLLFVIDELSDDMNGADAHVILNTFRSALQDADWDDGSILARITKDFRKRFLRLAGPNATKRFYEQCVAYTYAVGKEAELREQDIVLDTNSYIQLRRHNSAVLCCFALIEYAQGTDLPDEVFNHPIFKQAWLNACDLVCWANDVYSYDMEQAKGHHGNNVVTVLMKEYQFSLQSASDFIGEYSQGLMDNFLAAKATMPSWGPTIDSQVLRIMQGLESWLVGNVNWSFESQRYFGVKHLEIKETLVVNLRPKEIPFADESDVSDAE</sequence>
<dbReference type="EMBL" id="KZ301975">
    <property type="protein sequence ID" value="PFH53111.1"/>
    <property type="molecule type" value="Genomic_DNA"/>
</dbReference>
<dbReference type="GO" id="GO:0010333">
    <property type="term" value="F:terpene synthase activity"/>
    <property type="evidence" value="ECO:0007669"/>
    <property type="project" value="InterPro"/>
</dbReference>
<comment type="cofactor">
    <cofactor evidence="1 6">
        <name>Mg(2+)</name>
        <dbReference type="ChEBI" id="CHEBI:18420"/>
    </cofactor>
</comment>
<dbReference type="InterPro" id="IPR008949">
    <property type="entry name" value="Isoprenoid_synthase_dom_sf"/>
</dbReference>
<dbReference type="OrthoDB" id="2861623at2759"/>
<dbReference type="SFLD" id="SFLDS00005">
    <property type="entry name" value="Isoprenoid_Synthase_Type_I"/>
    <property type="match status" value="1"/>
</dbReference>
<dbReference type="EC" id="4.2.3.-" evidence="6"/>
<evidence type="ECO:0000256" key="5">
    <source>
        <dbReference type="ARBA" id="ARBA00023239"/>
    </source>
</evidence>
<evidence type="ECO:0000256" key="4">
    <source>
        <dbReference type="ARBA" id="ARBA00022842"/>
    </source>
</evidence>
<dbReference type="SFLD" id="SFLDG01020">
    <property type="entry name" value="Terpene_Cyclase_Like_2"/>
    <property type="match status" value="1"/>
</dbReference>